<evidence type="ECO:0000256" key="2">
    <source>
        <dbReference type="RuleBase" id="RU003616"/>
    </source>
</evidence>
<dbReference type="Pfam" id="PF00011">
    <property type="entry name" value="HSP20"/>
    <property type="match status" value="1"/>
</dbReference>
<sequence length="161" mass="18748">MVNKSLSLRKEDRLLRPARRLWDVFDLRSDFDRMFDDLFDFTLANVPLRRSNYPPIDMTETDTEFVLKAELPGIDPKNIDINVTADRIEIRGEVKDEWEQKDTGCCIMERYRGNFERVIGLPTEVDQDGVKANYQDGILKITLPKTEPSKPKAKKVEIETK</sequence>
<dbReference type="InterPro" id="IPR008978">
    <property type="entry name" value="HSP20-like_chaperone"/>
</dbReference>
<evidence type="ECO:0000259" key="4">
    <source>
        <dbReference type="PROSITE" id="PS51203"/>
    </source>
</evidence>
<dbReference type="EMBL" id="MWBQ01000221">
    <property type="protein sequence ID" value="OQA54243.1"/>
    <property type="molecule type" value="Genomic_DNA"/>
</dbReference>
<evidence type="ECO:0000256" key="1">
    <source>
        <dbReference type="PROSITE-ProRule" id="PRU00285"/>
    </source>
</evidence>
<dbReference type="InterPro" id="IPR002068">
    <property type="entry name" value="A-crystallin/Hsp20_dom"/>
</dbReference>
<reference evidence="5" key="1">
    <citation type="submission" date="2017-02" db="EMBL/GenBank/DDBJ databases">
        <title>Delving into the versatile metabolic prowess of the omnipresent phylum Bacteroidetes.</title>
        <authorList>
            <person name="Nobu M.K."/>
            <person name="Mei R."/>
            <person name="Narihiro T."/>
            <person name="Kuroda K."/>
            <person name="Liu W.-T."/>
        </authorList>
    </citation>
    <scope>NUCLEOTIDE SEQUENCE</scope>
    <source>
        <strain evidence="5">ADurb.Bin276</strain>
    </source>
</reference>
<proteinExistence type="inferred from homology"/>
<evidence type="ECO:0000259" key="3">
    <source>
        <dbReference type="PROSITE" id="PS01031"/>
    </source>
</evidence>
<gene>
    <name evidence="5" type="primary">hspA_3</name>
    <name evidence="5" type="ORF">BWY41_02191</name>
</gene>
<dbReference type="SUPFAM" id="SSF49764">
    <property type="entry name" value="HSP20-like chaperones"/>
    <property type="match status" value="1"/>
</dbReference>
<feature type="domain" description="SHSP" evidence="3">
    <location>
        <begin position="47"/>
        <end position="161"/>
    </location>
</feature>
<dbReference type="CDD" id="cd06464">
    <property type="entry name" value="ACD_sHsps-like"/>
    <property type="match status" value="1"/>
</dbReference>
<accession>A0A1V5SJ20</accession>
<dbReference type="AlphaFoldDB" id="A0A1V5SJ20"/>
<dbReference type="InterPro" id="IPR007052">
    <property type="entry name" value="CS_dom"/>
</dbReference>
<dbReference type="PROSITE" id="PS51203">
    <property type="entry name" value="CS"/>
    <property type="match status" value="1"/>
</dbReference>
<dbReference type="InterPro" id="IPR031107">
    <property type="entry name" value="Small_HSP"/>
</dbReference>
<evidence type="ECO:0000313" key="5">
    <source>
        <dbReference type="EMBL" id="OQA54243.1"/>
    </source>
</evidence>
<comment type="caution">
    <text evidence="5">The sequence shown here is derived from an EMBL/GenBank/DDBJ whole genome shotgun (WGS) entry which is preliminary data.</text>
</comment>
<name>A0A1V5SJ20_9BACT</name>
<comment type="similarity">
    <text evidence="1 2">Belongs to the small heat shock protein (HSP20) family.</text>
</comment>
<dbReference type="PANTHER" id="PTHR11527">
    <property type="entry name" value="HEAT-SHOCK PROTEIN 20 FAMILY MEMBER"/>
    <property type="match status" value="1"/>
</dbReference>
<dbReference type="Gene3D" id="2.60.40.790">
    <property type="match status" value="1"/>
</dbReference>
<feature type="domain" description="CS" evidence="4">
    <location>
        <begin position="51"/>
        <end position="157"/>
    </location>
</feature>
<dbReference type="Proteomes" id="UP000485569">
    <property type="component" value="Unassembled WGS sequence"/>
</dbReference>
<dbReference type="PROSITE" id="PS01031">
    <property type="entry name" value="SHSP"/>
    <property type="match status" value="1"/>
</dbReference>
<organism evidence="5">
    <name type="scientific">Candidatus Atribacter allofermentans</name>
    <dbReference type="NCBI Taxonomy" id="1852833"/>
    <lineage>
        <taxon>Bacteria</taxon>
        <taxon>Pseudomonadati</taxon>
        <taxon>Atribacterota</taxon>
        <taxon>Atribacteria</taxon>
        <taxon>Atribacterales</taxon>
        <taxon>Atribacteraceae</taxon>
        <taxon>Atribacter</taxon>
    </lineage>
</organism>
<protein>
    <submittedName>
        <fullName evidence="5">Spore protein SP21</fullName>
    </submittedName>
</protein>